<dbReference type="FunFam" id="2.40.30.10:FF:000008">
    <property type="entry name" value="Translation initiation factor IF-2"/>
    <property type="match status" value="1"/>
</dbReference>
<dbReference type="InterPro" id="IPR053905">
    <property type="entry name" value="EF-G-like_DII"/>
</dbReference>
<evidence type="ECO:0000256" key="10">
    <source>
        <dbReference type="ARBA" id="ARBA00044200"/>
    </source>
</evidence>
<dbReference type="InterPro" id="IPR023115">
    <property type="entry name" value="TIF_IF2_dom3"/>
</dbReference>
<dbReference type="Gene3D" id="3.40.50.300">
    <property type="entry name" value="P-loop containing nucleotide triphosphate hydrolases"/>
    <property type="match status" value="1"/>
</dbReference>
<feature type="compositionally biased region" description="Low complexity" evidence="11">
    <location>
        <begin position="60"/>
        <end position="70"/>
    </location>
</feature>
<evidence type="ECO:0000256" key="6">
    <source>
        <dbReference type="ARBA" id="ARBA00022946"/>
    </source>
</evidence>
<feature type="region of interest" description="Disordered" evidence="11">
    <location>
        <begin position="24"/>
        <end position="249"/>
    </location>
</feature>
<dbReference type="GO" id="GO:0005739">
    <property type="term" value="C:mitochondrion"/>
    <property type="evidence" value="ECO:0007669"/>
    <property type="project" value="UniProtKB-SubCell"/>
</dbReference>
<evidence type="ECO:0000256" key="1">
    <source>
        <dbReference type="ARBA" id="ARBA00004173"/>
    </source>
</evidence>
<evidence type="ECO:0000313" key="14">
    <source>
        <dbReference type="Proteomes" id="UP001222932"/>
    </source>
</evidence>
<dbReference type="Pfam" id="PF11987">
    <property type="entry name" value="IF-2"/>
    <property type="match status" value="1"/>
</dbReference>
<protein>
    <recommendedName>
        <fullName evidence="10">Translation initiation factor IF-2, mitochondrial</fullName>
    </recommendedName>
</protein>
<sequence>MLAPRLRGAALQFRALHVSAALGNTKPISATNWGSPSPSPKPSVSATNWGAPPPERKPQQQRPRNRNGQQRQRRDATGEDGGFGMSRPRGNRRDGQDGGFERRDRGRRDDGERRDPGGRGGQEGGQQRDRGGRRDDGGMSRGGDRGRRDRVQPDRNDGRGGGGGKTTASTNLGRNASEAAEDDSAARTRKSGEGPESPRYDVEEVRDEDGRGRRRQQAASRSLLHSHREDPELPATHHHGAKDKKKKGERFNKREWVLDEENDADLAEMDALKRMQEEKAARVRAKAASEARKAREALEKDVYIPGNISVAQLADKFGVKVIHLQRKMVELGMGEEMRGSAFLLNVDDATSLALEYNLNPVIDSDRGYDIYPEPEDDLSKCPLRPPVVTIMGHVDHGKTTLLDALRHTSVAAGEAGGITQHIGAFSVPLSSLQKDADSDATITFLDTPGHAAFTGMRARGASVTDLVVLVVAADDGVMPQTKEVINLVQKEGDNVGLVVAINKCDKPQIDVAKVKAGLGAEGIILEEDAGEVPSVRVSGLARLGLDDLVETLATLAEVRDLRAREDGKAEGWVLESHVDKGLGTVATVLVTRGTLRDGAPIVAGKTWARVRTMMDSTGHPVTEAGPGTPVSVTGWRDVPIAGDQLLEAPSEAKAKSCIDNRLRDEQRKQLAEDAEVINIRRQEDRLRLEAERVEVKAAKEAGVSVQQALHNARRAAAEASESGRKELRLIIKADVSGTVEAVVGSLSAIGNKEAGVKIVHTAVGNVTESDVMLGDAADGTVIGFNVECPRAIQSAASDAGVPVITDGVIYRLIDNVRARVAALLPPRIETRVIGEATVSMIFPIKSGRKVVKNIAGCKVMNGTVSKMDKVRVLRDREVVFEGPMDTLKHMKKDVLEMRKGTECGIALEGFDDIREGDQIVTFQTFEVARELN</sequence>
<feature type="compositionally biased region" description="Basic and acidic residues" evidence="11">
    <location>
        <begin position="91"/>
        <end position="117"/>
    </location>
</feature>
<dbReference type="NCBIfam" id="TIGR00231">
    <property type="entry name" value="small_GTP"/>
    <property type="match status" value="1"/>
</dbReference>
<feature type="compositionally biased region" description="Basic and acidic residues" evidence="11">
    <location>
        <begin position="126"/>
        <end position="158"/>
    </location>
</feature>
<evidence type="ECO:0000256" key="11">
    <source>
        <dbReference type="SAM" id="MobiDB-lite"/>
    </source>
</evidence>
<dbReference type="Pfam" id="PF00009">
    <property type="entry name" value="GTP_EFTU"/>
    <property type="match status" value="1"/>
</dbReference>
<dbReference type="PRINTS" id="PR00315">
    <property type="entry name" value="ELONGATNFCT"/>
</dbReference>
<comment type="function">
    <text evidence="9">One of the essential components for the initiation of protein synthesis. Protects formylmethionyl-tRNA from spontaneous hydrolysis and promotes its binding to the 30S ribosomal subunits. Also involved in the hydrolysis of GTP during the formation of the 70S ribosomal complex.</text>
</comment>
<name>A0AAD3TTK8_9TREE</name>
<dbReference type="Gene3D" id="3.40.50.10050">
    <property type="entry name" value="Translation initiation factor IF- 2, domain 3"/>
    <property type="match status" value="1"/>
</dbReference>
<dbReference type="EMBL" id="BTCM01000003">
    <property type="protein sequence ID" value="GMK56640.1"/>
    <property type="molecule type" value="Genomic_DNA"/>
</dbReference>
<dbReference type="PANTHER" id="PTHR43381">
    <property type="entry name" value="TRANSLATION INITIATION FACTOR IF-2-RELATED"/>
    <property type="match status" value="1"/>
</dbReference>
<evidence type="ECO:0000256" key="2">
    <source>
        <dbReference type="ARBA" id="ARBA00007733"/>
    </source>
</evidence>
<evidence type="ECO:0000256" key="5">
    <source>
        <dbReference type="ARBA" id="ARBA00022917"/>
    </source>
</evidence>
<dbReference type="SUPFAM" id="SSF52156">
    <property type="entry name" value="Initiation factor IF2/eIF5b, domain 3"/>
    <property type="match status" value="1"/>
</dbReference>
<dbReference type="PROSITE" id="PS01176">
    <property type="entry name" value="IF2"/>
    <property type="match status" value="1"/>
</dbReference>
<proteinExistence type="inferred from homology"/>
<dbReference type="InterPro" id="IPR000795">
    <property type="entry name" value="T_Tr_GTP-bd_dom"/>
</dbReference>
<evidence type="ECO:0000259" key="12">
    <source>
        <dbReference type="PROSITE" id="PS51722"/>
    </source>
</evidence>
<dbReference type="PROSITE" id="PS51722">
    <property type="entry name" value="G_TR_2"/>
    <property type="match status" value="1"/>
</dbReference>
<evidence type="ECO:0000256" key="8">
    <source>
        <dbReference type="ARBA" id="ARBA00023134"/>
    </source>
</evidence>
<dbReference type="SUPFAM" id="SSF50447">
    <property type="entry name" value="Translation proteins"/>
    <property type="match status" value="2"/>
</dbReference>
<dbReference type="CDD" id="cd03702">
    <property type="entry name" value="IF2_mtIF2_II"/>
    <property type="match status" value="1"/>
</dbReference>
<dbReference type="Proteomes" id="UP001222932">
    <property type="component" value="Unassembled WGS sequence"/>
</dbReference>
<dbReference type="InterPro" id="IPR027417">
    <property type="entry name" value="P-loop_NTPase"/>
</dbReference>
<dbReference type="GO" id="GO:0003743">
    <property type="term" value="F:translation initiation factor activity"/>
    <property type="evidence" value="ECO:0007669"/>
    <property type="project" value="UniProtKB-KW"/>
</dbReference>
<dbReference type="SUPFAM" id="SSF52540">
    <property type="entry name" value="P-loop containing nucleoside triphosphate hydrolases"/>
    <property type="match status" value="1"/>
</dbReference>
<comment type="subcellular location">
    <subcellularLocation>
        <location evidence="1">Mitochondrion</location>
    </subcellularLocation>
</comment>
<feature type="domain" description="Tr-type G" evidence="12">
    <location>
        <begin position="383"/>
        <end position="562"/>
    </location>
</feature>
<reference evidence="13" key="1">
    <citation type="journal article" date="2023" name="BMC Genomics">
        <title>Chromosome-level genome assemblies of Cutaneotrichosporon spp. (Trichosporonales, Basidiomycota) reveal imbalanced evolution between nucleotide sequences and chromosome synteny.</title>
        <authorList>
            <person name="Kobayashi Y."/>
            <person name="Kayamori A."/>
            <person name="Aoki K."/>
            <person name="Shiwa Y."/>
            <person name="Matsutani M."/>
            <person name="Fujita N."/>
            <person name="Sugita T."/>
            <person name="Iwasaki W."/>
            <person name="Tanaka N."/>
            <person name="Takashima M."/>
        </authorList>
    </citation>
    <scope>NUCLEOTIDE SEQUENCE</scope>
    <source>
        <strain evidence="13">HIS016</strain>
    </source>
</reference>
<keyword evidence="3" id="KW-0396">Initiation factor</keyword>
<evidence type="ECO:0000256" key="7">
    <source>
        <dbReference type="ARBA" id="ARBA00023128"/>
    </source>
</evidence>
<dbReference type="InterPro" id="IPR015760">
    <property type="entry name" value="TIF_IF2"/>
</dbReference>
<dbReference type="InterPro" id="IPR005225">
    <property type="entry name" value="Small_GTP-bd"/>
</dbReference>
<feature type="compositionally biased region" description="Basic and acidic residues" evidence="11">
    <location>
        <begin position="184"/>
        <end position="211"/>
    </location>
</feature>
<feature type="compositionally biased region" description="Basic residues" evidence="11">
    <location>
        <begin position="236"/>
        <end position="248"/>
    </location>
</feature>
<dbReference type="InterPro" id="IPR009000">
    <property type="entry name" value="Transl_B-barrel_sf"/>
</dbReference>
<dbReference type="Gene3D" id="2.40.30.10">
    <property type="entry name" value="Translation factors"/>
    <property type="match status" value="2"/>
</dbReference>
<dbReference type="AlphaFoldDB" id="A0AAD3TTK8"/>
<dbReference type="InterPro" id="IPR044145">
    <property type="entry name" value="IF2_II"/>
</dbReference>
<dbReference type="InterPro" id="IPR000178">
    <property type="entry name" value="TF_IF2_bacterial-like"/>
</dbReference>
<keyword evidence="7" id="KW-0496">Mitochondrion</keyword>
<dbReference type="FunFam" id="3.40.50.300:FF:000019">
    <property type="entry name" value="Translation initiation factor IF-2"/>
    <property type="match status" value="1"/>
</dbReference>
<dbReference type="FunFam" id="3.40.50.10050:FF:000001">
    <property type="entry name" value="Translation initiation factor IF-2"/>
    <property type="match status" value="1"/>
</dbReference>
<dbReference type="GO" id="GO:0005525">
    <property type="term" value="F:GTP binding"/>
    <property type="evidence" value="ECO:0007669"/>
    <property type="project" value="UniProtKB-KW"/>
</dbReference>
<keyword evidence="5" id="KW-0648">Protein biosynthesis</keyword>
<evidence type="ECO:0000313" key="13">
    <source>
        <dbReference type="EMBL" id="GMK56640.1"/>
    </source>
</evidence>
<accession>A0AAD3TTK8</accession>
<comment type="similarity">
    <text evidence="2">Belongs to the TRAFAC class translation factor GTPase superfamily. Classic translation factor GTPase family. IF-2 subfamily.</text>
</comment>
<keyword evidence="14" id="KW-1185">Reference proteome</keyword>
<keyword evidence="8" id="KW-0342">GTP-binding</keyword>
<comment type="caution">
    <text evidence="13">The sequence shown here is derived from an EMBL/GenBank/DDBJ whole genome shotgun (WGS) entry which is preliminary data.</text>
</comment>
<dbReference type="HAMAP" id="MF_00100_B">
    <property type="entry name" value="IF_2_B"/>
    <property type="match status" value="1"/>
</dbReference>
<dbReference type="PANTHER" id="PTHR43381:SF20">
    <property type="entry name" value="TRANSLATION INITIATION FACTOR IF-2, MITOCHONDRIAL"/>
    <property type="match status" value="1"/>
</dbReference>
<dbReference type="Pfam" id="PF22042">
    <property type="entry name" value="EF-G_D2"/>
    <property type="match status" value="1"/>
</dbReference>
<evidence type="ECO:0000256" key="4">
    <source>
        <dbReference type="ARBA" id="ARBA00022741"/>
    </source>
</evidence>
<dbReference type="GO" id="GO:0003924">
    <property type="term" value="F:GTPase activity"/>
    <property type="evidence" value="ECO:0007669"/>
    <property type="project" value="InterPro"/>
</dbReference>
<dbReference type="InterPro" id="IPR036925">
    <property type="entry name" value="TIF_IF2_dom3_sf"/>
</dbReference>
<keyword evidence="4" id="KW-0547">Nucleotide-binding</keyword>
<evidence type="ECO:0000256" key="9">
    <source>
        <dbReference type="ARBA" id="ARBA00025162"/>
    </source>
</evidence>
<dbReference type="FunFam" id="2.40.30.10:FF:000007">
    <property type="entry name" value="Translation initiation factor IF-2"/>
    <property type="match status" value="1"/>
</dbReference>
<evidence type="ECO:0000256" key="3">
    <source>
        <dbReference type="ARBA" id="ARBA00022540"/>
    </source>
</evidence>
<dbReference type="CDD" id="cd01887">
    <property type="entry name" value="IF2_eIF5B"/>
    <property type="match status" value="1"/>
</dbReference>
<reference evidence="13" key="2">
    <citation type="submission" date="2023-06" db="EMBL/GenBank/DDBJ databases">
        <authorList>
            <person name="Kobayashi Y."/>
            <person name="Kayamori A."/>
            <person name="Aoki K."/>
            <person name="Shiwa Y."/>
            <person name="Fujita N."/>
            <person name="Sugita T."/>
            <person name="Iwasaki W."/>
            <person name="Tanaka N."/>
            <person name="Takashima M."/>
        </authorList>
    </citation>
    <scope>NUCLEOTIDE SEQUENCE</scope>
    <source>
        <strain evidence="13">HIS016</strain>
    </source>
</reference>
<keyword evidence="6" id="KW-0809">Transit peptide</keyword>
<organism evidence="13 14">
    <name type="scientific">Cutaneotrichosporon spelunceum</name>
    <dbReference type="NCBI Taxonomy" id="1672016"/>
    <lineage>
        <taxon>Eukaryota</taxon>
        <taxon>Fungi</taxon>
        <taxon>Dikarya</taxon>
        <taxon>Basidiomycota</taxon>
        <taxon>Agaricomycotina</taxon>
        <taxon>Tremellomycetes</taxon>
        <taxon>Trichosporonales</taxon>
        <taxon>Trichosporonaceae</taxon>
        <taxon>Cutaneotrichosporon</taxon>
    </lineage>
</organism>
<dbReference type="CDD" id="cd03692">
    <property type="entry name" value="mtIF2_IVc"/>
    <property type="match status" value="1"/>
</dbReference>
<gene>
    <name evidence="13" type="primary">IFM1</name>
    <name evidence="13" type="ORF">CspeluHIS016_0304800</name>
</gene>